<evidence type="ECO:0000259" key="1">
    <source>
        <dbReference type="Pfam" id="PF01869"/>
    </source>
</evidence>
<dbReference type="InterPro" id="IPR002731">
    <property type="entry name" value="ATPase_BadF"/>
</dbReference>
<organism evidence="2 3">
    <name type="scientific">Pleionea mediterranea</name>
    <dbReference type="NCBI Taxonomy" id="523701"/>
    <lineage>
        <taxon>Bacteria</taxon>
        <taxon>Pseudomonadati</taxon>
        <taxon>Pseudomonadota</taxon>
        <taxon>Gammaproteobacteria</taxon>
        <taxon>Oceanospirillales</taxon>
        <taxon>Pleioneaceae</taxon>
        <taxon>Pleionea</taxon>
    </lineage>
</organism>
<sequence length="307" mass="32153">MALKGEPKSTLYVGIDGGGSKCRAIVYSTTHGVLGDGLSGPANPFQDFELAIKSITEASMQAAIKVGFNYSDLGDMTAGIALAGVNIPSVFNAMQHWKSPFKQHLVLTDLHAACLGAHSGGDGAVIIAGTGSCGYASVNGQSLTIGAHGFPHGDKGSGAWIGLQAVEHCLLAMDQLGQDSILRQKIAADNPLDLVSKVSGQPPRFYARLAPLVFEAAEEGDVIAQNILQEAGDYLSQVGEKLLSLNPPKLTLIGGITARILPYLTSKVRNKITDAEHPPEIGAILYAQNKINADTQNRKTNDHSASG</sequence>
<dbReference type="OrthoDB" id="9816014at2"/>
<keyword evidence="2" id="KW-0808">Transferase</keyword>
<proteinExistence type="predicted"/>
<dbReference type="GO" id="GO:0016301">
    <property type="term" value="F:kinase activity"/>
    <property type="evidence" value="ECO:0007669"/>
    <property type="project" value="UniProtKB-KW"/>
</dbReference>
<dbReference type="CDD" id="cd24082">
    <property type="entry name" value="ASKHA_NBD_GspK-like"/>
    <property type="match status" value="1"/>
</dbReference>
<gene>
    <name evidence="2" type="ORF">C8D97_111120</name>
</gene>
<name>A0A316FGX6_9GAMM</name>
<dbReference type="NCBIfam" id="NF046058">
    <property type="entry name" value="NagK_SO3507"/>
    <property type="match status" value="1"/>
</dbReference>
<dbReference type="SUPFAM" id="SSF53067">
    <property type="entry name" value="Actin-like ATPase domain"/>
    <property type="match status" value="2"/>
</dbReference>
<feature type="domain" description="ATPase BadF/BadG/BcrA/BcrD type" evidence="1">
    <location>
        <begin position="13"/>
        <end position="287"/>
    </location>
</feature>
<protein>
    <submittedName>
        <fullName evidence="2">Glucosamine kinase</fullName>
    </submittedName>
</protein>
<dbReference type="EMBL" id="QGGU01000011">
    <property type="protein sequence ID" value="PWK47375.1"/>
    <property type="molecule type" value="Genomic_DNA"/>
</dbReference>
<comment type="caution">
    <text evidence="2">The sequence shown here is derived from an EMBL/GenBank/DDBJ whole genome shotgun (WGS) entry which is preliminary data.</text>
</comment>
<dbReference type="InterPro" id="IPR052519">
    <property type="entry name" value="Euk-type_GlcNAc_Kinase"/>
</dbReference>
<dbReference type="RefSeq" id="WP_109764624.1">
    <property type="nucleotide sequence ID" value="NZ_QGGU01000011.1"/>
</dbReference>
<reference evidence="2 3" key="1">
    <citation type="submission" date="2018-05" db="EMBL/GenBank/DDBJ databases">
        <title>Genomic Encyclopedia of Type Strains, Phase IV (KMG-IV): sequencing the most valuable type-strain genomes for metagenomic binning, comparative biology and taxonomic classification.</title>
        <authorList>
            <person name="Goeker M."/>
        </authorList>
    </citation>
    <scope>NUCLEOTIDE SEQUENCE [LARGE SCALE GENOMIC DNA]</scope>
    <source>
        <strain evidence="2 3">DSM 25350</strain>
    </source>
</reference>
<dbReference type="PANTHER" id="PTHR43190">
    <property type="entry name" value="N-ACETYL-D-GLUCOSAMINE KINASE"/>
    <property type="match status" value="1"/>
</dbReference>
<dbReference type="InterPro" id="IPR043129">
    <property type="entry name" value="ATPase_NBD"/>
</dbReference>
<dbReference type="Proteomes" id="UP000245790">
    <property type="component" value="Unassembled WGS sequence"/>
</dbReference>
<dbReference type="PANTHER" id="PTHR43190:SF3">
    <property type="entry name" value="N-ACETYL-D-GLUCOSAMINE KINASE"/>
    <property type="match status" value="1"/>
</dbReference>
<evidence type="ECO:0000313" key="2">
    <source>
        <dbReference type="EMBL" id="PWK47375.1"/>
    </source>
</evidence>
<accession>A0A316FGX6</accession>
<keyword evidence="2" id="KW-0418">Kinase</keyword>
<dbReference type="Gene3D" id="3.30.420.40">
    <property type="match status" value="2"/>
</dbReference>
<keyword evidence="3" id="KW-1185">Reference proteome</keyword>
<dbReference type="Pfam" id="PF01869">
    <property type="entry name" value="BcrAD_BadFG"/>
    <property type="match status" value="1"/>
</dbReference>
<evidence type="ECO:0000313" key="3">
    <source>
        <dbReference type="Proteomes" id="UP000245790"/>
    </source>
</evidence>
<dbReference type="AlphaFoldDB" id="A0A316FGX6"/>